<keyword evidence="3" id="KW-1185">Reference proteome</keyword>
<dbReference type="AlphaFoldDB" id="A0A518CMC7"/>
<feature type="chain" id="PRO_5022075949" evidence="1">
    <location>
        <begin position="28"/>
        <end position="424"/>
    </location>
</feature>
<dbReference type="KEGG" id="plon:Pla110_21060"/>
<feature type="signal peptide" evidence="1">
    <location>
        <begin position="1"/>
        <end position="27"/>
    </location>
</feature>
<gene>
    <name evidence="2" type="ORF">Pla110_21060</name>
</gene>
<keyword evidence="1" id="KW-0732">Signal</keyword>
<evidence type="ECO:0000313" key="2">
    <source>
        <dbReference type="EMBL" id="QDU80377.1"/>
    </source>
</evidence>
<dbReference type="EMBL" id="CP036281">
    <property type="protein sequence ID" value="QDU80377.1"/>
    <property type="molecule type" value="Genomic_DNA"/>
</dbReference>
<dbReference type="Proteomes" id="UP000317178">
    <property type="component" value="Chromosome"/>
</dbReference>
<name>A0A518CMC7_9PLAN</name>
<evidence type="ECO:0000313" key="3">
    <source>
        <dbReference type="Proteomes" id="UP000317178"/>
    </source>
</evidence>
<reference evidence="2 3" key="1">
    <citation type="submission" date="2019-02" db="EMBL/GenBank/DDBJ databases">
        <title>Deep-cultivation of Planctomycetes and their phenomic and genomic characterization uncovers novel biology.</title>
        <authorList>
            <person name="Wiegand S."/>
            <person name="Jogler M."/>
            <person name="Boedeker C."/>
            <person name="Pinto D."/>
            <person name="Vollmers J."/>
            <person name="Rivas-Marin E."/>
            <person name="Kohn T."/>
            <person name="Peeters S.H."/>
            <person name="Heuer A."/>
            <person name="Rast P."/>
            <person name="Oberbeckmann S."/>
            <person name="Bunk B."/>
            <person name="Jeske O."/>
            <person name="Meyerdierks A."/>
            <person name="Storesund J.E."/>
            <person name="Kallscheuer N."/>
            <person name="Luecker S."/>
            <person name="Lage O.M."/>
            <person name="Pohl T."/>
            <person name="Merkel B.J."/>
            <person name="Hornburger P."/>
            <person name="Mueller R.-W."/>
            <person name="Bruemmer F."/>
            <person name="Labrenz M."/>
            <person name="Spormann A.M."/>
            <person name="Op den Camp H."/>
            <person name="Overmann J."/>
            <person name="Amann R."/>
            <person name="Jetten M.S.M."/>
            <person name="Mascher T."/>
            <person name="Medema M.H."/>
            <person name="Devos D.P."/>
            <person name="Kaster A.-K."/>
            <person name="Ovreas L."/>
            <person name="Rohde M."/>
            <person name="Galperin M.Y."/>
            <person name="Jogler C."/>
        </authorList>
    </citation>
    <scope>NUCLEOTIDE SEQUENCE [LARGE SCALE GENOMIC DNA]</scope>
    <source>
        <strain evidence="2 3">Pla110</strain>
    </source>
</reference>
<accession>A0A518CMC7</accession>
<evidence type="ECO:0000256" key="1">
    <source>
        <dbReference type="SAM" id="SignalP"/>
    </source>
</evidence>
<protein>
    <submittedName>
        <fullName evidence="2">Uncharacterized protein</fullName>
    </submittedName>
</protein>
<proteinExistence type="predicted"/>
<organism evidence="2 3">
    <name type="scientific">Polystyrenella longa</name>
    <dbReference type="NCBI Taxonomy" id="2528007"/>
    <lineage>
        <taxon>Bacteria</taxon>
        <taxon>Pseudomonadati</taxon>
        <taxon>Planctomycetota</taxon>
        <taxon>Planctomycetia</taxon>
        <taxon>Planctomycetales</taxon>
        <taxon>Planctomycetaceae</taxon>
        <taxon>Polystyrenella</taxon>
    </lineage>
</organism>
<sequence length="424" mass="48016" precursor="true">MVLKTFNMKLVVSMVCLAGVCGQVSLANELSAAELLPVEKKLGQAWEVSWKRFYRDDTHLFYDYLISYEPGKELAHLPTKEEVQQQNPNECGYGTGMEDGMISGGVMLSMILDRAAVTGEEGLKERAFDAYQGIRACVTEEGFVSRAICHEDLKSFYPNSSRDQYTHAVHALWHYADSPMCGVETKAEIGQLLSRIADRMTRNVIPENNYDSLRADGSRDTRGISRMWNVNSHEWSRLPMIYAAAWDVTGKQEYHDLWRNYIGEAVQKSRRVPKAESTYALLQMQISLEMLTSLETDPALKDTMQEIQAGIAEECQSRALHANEAAKQLDLTMLCGDWRTTLGLSHKGKYRGVWYTIRECGEASLAQLGNEAVLTDEQQEVLNQSICRLDYDQVSSNGIFFLQAAYWKNRAHEELKHKALKVVK</sequence>